<dbReference type="Gene3D" id="3.40.50.150">
    <property type="entry name" value="Vaccinia Virus protein VP39"/>
    <property type="match status" value="1"/>
</dbReference>
<comment type="caution">
    <text evidence="1">The sequence shown here is derived from an EMBL/GenBank/DDBJ whole genome shotgun (WGS) entry which is preliminary data.</text>
</comment>
<reference evidence="1 2" key="1">
    <citation type="journal article" date="2024" name="Nat. Commun.">
        <title>Phylogenomics reveals the evolutionary origins of lichenization in chlorophyte algae.</title>
        <authorList>
            <person name="Puginier C."/>
            <person name="Libourel C."/>
            <person name="Otte J."/>
            <person name="Skaloud P."/>
            <person name="Haon M."/>
            <person name="Grisel S."/>
            <person name="Petersen M."/>
            <person name="Berrin J.G."/>
            <person name="Delaux P.M."/>
            <person name="Dal Grande F."/>
            <person name="Keller J."/>
        </authorList>
    </citation>
    <scope>NUCLEOTIDE SEQUENCE [LARGE SCALE GENOMIC DNA]</scope>
    <source>
        <strain evidence="1 2">SAG 2145</strain>
    </source>
</reference>
<sequence length="255" mass="29504">MVDHFSELYGAYSDGLRAAKRLAMRCNSKGLSGDIEMELTYLRIRHQKPELVWEISPNWGYSTIFLLSALKDNKAGQLISFDTWDGPGQNDCVQQLTQGRHQMVVGDIKDTYASQVDLQGVPDYLFLDSYHSHGFGTWYIQTLFPLFQGKHVFVGLHDVYNPGFWSDDNFERDLTIYPEWMPNEEGMVILDWLVYNDHACHVFTAAKSRWPDTYKHLVTMRNSVMGDDVERDYVLPYDANPTLFFELNCQSMLTD</sequence>
<evidence type="ECO:0000313" key="1">
    <source>
        <dbReference type="EMBL" id="KAK9832935.1"/>
    </source>
</evidence>
<evidence type="ECO:0000313" key="2">
    <source>
        <dbReference type="Proteomes" id="UP001438707"/>
    </source>
</evidence>
<dbReference type="Proteomes" id="UP001438707">
    <property type="component" value="Unassembled WGS sequence"/>
</dbReference>
<proteinExistence type="predicted"/>
<accession>A0AAW1RFS8</accession>
<evidence type="ECO:0008006" key="3">
    <source>
        <dbReference type="Google" id="ProtNLM"/>
    </source>
</evidence>
<dbReference type="EMBL" id="JALJOS010000011">
    <property type="protein sequence ID" value="KAK9832935.1"/>
    <property type="molecule type" value="Genomic_DNA"/>
</dbReference>
<keyword evidence="2" id="KW-1185">Reference proteome</keyword>
<name>A0AAW1RFS8_9CHLO</name>
<protein>
    <recommendedName>
        <fullName evidence="3">Class I SAM-dependent methyltransferase</fullName>
    </recommendedName>
</protein>
<dbReference type="Pfam" id="PF13578">
    <property type="entry name" value="Methyltransf_24"/>
    <property type="match status" value="1"/>
</dbReference>
<gene>
    <name evidence="1" type="ORF">WJX74_002237</name>
</gene>
<dbReference type="InterPro" id="IPR029063">
    <property type="entry name" value="SAM-dependent_MTases_sf"/>
</dbReference>
<dbReference type="AlphaFoldDB" id="A0AAW1RFS8"/>
<organism evidence="1 2">
    <name type="scientific">Apatococcus lobatus</name>
    <dbReference type="NCBI Taxonomy" id="904363"/>
    <lineage>
        <taxon>Eukaryota</taxon>
        <taxon>Viridiplantae</taxon>
        <taxon>Chlorophyta</taxon>
        <taxon>core chlorophytes</taxon>
        <taxon>Trebouxiophyceae</taxon>
        <taxon>Chlorellales</taxon>
        <taxon>Chlorellaceae</taxon>
        <taxon>Apatococcus</taxon>
    </lineage>
</organism>
<dbReference type="SUPFAM" id="SSF53335">
    <property type="entry name" value="S-adenosyl-L-methionine-dependent methyltransferases"/>
    <property type="match status" value="1"/>
</dbReference>